<keyword evidence="4" id="KW-1185">Reference proteome</keyword>
<dbReference type="eggNOG" id="COG4463">
    <property type="taxonomic scope" value="Bacteria"/>
</dbReference>
<accession>L0K6K6</accession>
<evidence type="ECO:0000313" key="4">
    <source>
        <dbReference type="Proteomes" id="UP000010880"/>
    </source>
</evidence>
<protein>
    <submittedName>
        <fullName evidence="3">Transcriptional repressor of class III stress genes</fullName>
    </submittedName>
</protein>
<dbReference type="RefSeq" id="WP_015325893.1">
    <property type="nucleotide sequence ID" value="NC_019978.1"/>
</dbReference>
<dbReference type="InterPro" id="IPR040465">
    <property type="entry name" value="CtsR_N"/>
</dbReference>
<dbReference type="OrthoDB" id="1680813at2"/>
<name>L0K6K6_HALHC</name>
<dbReference type="InterPro" id="IPR041902">
    <property type="entry name" value="CtsR_N_sf"/>
</dbReference>
<feature type="domain" description="CtsR C-terminal dimerization" evidence="2">
    <location>
        <begin position="76"/>
        <end position="146"/>
    </location>
</feature>
<dbReference type="KEGG" id="hhl:Halha_0151"/>
<organism evidence="3 4">
    <name type="scientific">Halobacteroides halobius (strain ATCC 35273 / DSM 5150 / MD-1)</name>
    <dbReference type="NCBI Taxonomy" id="748449"/>
    <lineage>
        <taxon>Bacteria</taxon>
        <taxon>Bacillati</taxon>
        <taxon>Bacillota</taxon>
        <taxon>Clostridia</taxon>
        <taxon>Halanaerobiales</taxon>
        <taxon>Halobacteroidaceae</taxon>
        <taxon>Halobacteroides</taxon>
    </lineage>
</organism>
<proteinExistence type="predicted"/>
<dbReference type="Pfam" id="PF05848">
    <property type="entry name" value="CtsR"/>
    <property type="match status" value="1"/>
</dbReference>
<dbReference type="STRING" id="748449.Halha_0151"/>
<evidence type="ECO:0000259" key="2">
    <source>
        <dbReference type="Pfam" id="PF17727"/>
    </source>
</evidence>
<sequence length="153" mass="17668">MASLADQIEKYLKRLLGHNNIIKLKRINLSKKFDCAPSQINYVLNTRFTRERGYLIDSQRGGAGYIMVTKIKLTSKCKILNQLFDNIKDQINQRKALNIIERLYEIKVISLAEKKLFKELIDKQTLGLESSKCDLVRARLLKSILKSLVKKEG</sequence>
<dbReference type="Gene3D" id="1.10.1200.150">
    <property type="entry name" value="Transcriptional regulator CtsR, C-terminal domain"/>
    <property type="match status" value="1"/>
</dbReference>
<reference evidence="4" key="1">
    <citation type="submission" date="2012-02" db="EMBL/GenBank/DDBJ databases">
        <title>The complete genome of Halobacteroides halobius DSM 5150.</title>
        <authorList>
            <person name="Lucas S."/>
            <person name="Copeland A."/>
            <person name="Lapidus A."/>
            <person name="Glavina del Rio T."/>
            <person name="Dalin E."/>
            <person name="Tice H."/>
            <person name="Bruce D."/>
            <person name="Goodwin L."/>
            <person name="Pitluck S."/>
            <person name="Peters L."/>
            <person name="Mikhailova N."/>
            <person name="Gu W."/>
            <person name="Kyrpides N."/>
            <person name="Mavromatis K."/>
            <person name="Ivanova N."/>
            <person name="Brettin T."/>
            <person name="Detter J.C."/>
            <person name="Han C."/>
            <person name="Larimer F."/>
            <person name="Land M."/>
            <person name="Hauser L."/>
            <person name="Markowitz V."/>
            <person name="Cheng J.-F."/>
            <person name="Hugenholtz P."/>
            <person name="Woyke T."/>
            <person name="Wu D."/>
            <person name="Tindall B."/>
            <person name="Pomrenke H."/>
            <person name="Brambilla E."/>
            <person name="Klenk H.-P."/>
            <person name="Eisen J.A."/>
        </authorList>
    </citation>
    <scope>NUCLEOTIDE SEQUENCE [LARGE SCALE GENOMIC DNA]</scope>
    <source>
        <strain evidence="4">ATCC 35273 / DSM 5150 / MD-1</strain>
    </source>
</reference>
<dbReference type="Gene3D" id="3.30.56.130">
    <property type="entry name" value="Transcriptional regulator CtsR, winged HTH domain"/>
    <property type="match status" value="1"/>
</dbReference>
<dbReference type="Pfam" id="PF17727">
    <property type="entry name" value="CtsR_C"/>
    <property type="match status" value="1"/>
</dbReference>
<dbReference type="AlphaFoldDB" id="L0K6K6"/>
<evidence type="ECO:0000313" key="3">
    <source>
        <dbReference type="EMBL" id="AGB40165.1"/>
    </source>
</evidence>
<dbReference type="EMBL" id="CP003359">
    <property type="protein sequence ID" value="AGB40165.1"/>
    <property type="molecule type" value="Genomic_DNA"/>
</dbReference>
<dbReference type="PATRIC" id="fig|748449.3.peg.132"/>
<gene>
    <name evidence="3" type="ordered locus">Halha_0151</name>
</gene>
<dbReference type="InterPro" id="IPR041473">
    <property type="entry name" value="CtsR_C"/>
</dbReference>
<feature type="domain" description="CtsR N-terminal HTH" evidence="1">
    <location>
        <begin position="3"/>
        <end position="72"/>
    </location>
</feature>
<evidence type="ECO:0000259" key="1">
    <source>
        <dbReference type="Pfam" id="PF05848"/>
    </source>
</evidence>
<dbReference type="Proteomes" id="UP000010880">
    <property type="component" value="Chromosome"/>
</dbReference>
<dbReference type="HOGENOM" id="CLU_118139_0_0_9"/>
<dbReference type="InterPro" id="IPR041908">
    <property type="entry name" value="CtsR_C_sf"/>
</dbReference>